<dbReference type="OrthoDB" id="3826919at2"/>
<gene>
    <name evidence="1" type="ORF">N869_00375</name>
</gene>
<dbReference type="RefSeq" id="WP_035062081.1">
    <property type="nucleotide sequence ID" value="NZ_AXCZ01000162.1"/>
</dbReference>
<organism evidence="1 2">
    <name type="scientific">Cellulomonas bogoriensis 69B4 = DSM 16987</name>
    <dbReference type="NCBI Taxonomy" id="1386082"/>
    <lineage>
        <taxon>Bacteria</taxon>
        <taxon>Bacillati</taxon>
        <taxon>Actinomycetota</taxon>
        <taxon>Actinomycetes</taxon>
        <taxon>Micrococcales</taxon>
        <taxon>Cellulomonadaceae</taxon>
        <taxon>Cellulomonas</taxon>
    </lineage>
</organism>
<feature type="non-terminal residue" evidence="1">
    <location>
        <position position="1"/>
    </location>
</feature>
<dbReference type="EMBL" id="AXCZ01000162">
    <property type="protein sequence ID" value="KGM09974.1"/>
    <property type="molecule type" value="Genomic_DNA"/>
</dbReference>
<evidence type="ECO:0000313" key="2">
    <source>
        <dbReference type="Proteomes" id="UP000054314"/>
    </source>
</evidence>
<name>A0A0A0BS33_9CELL</name>
<dbReference type="InterPro" id="IPR014487">
    <property type="entry name" value="DUF3151"/>
</dbReference>
<dbReference type="AlphaFoldDB" id="A0A0A0BS33"/>
<dbReference type="Proteomes" id="UP000054314">
    <property type="component" value="Unassembled WGS sequence"/>
</dbReference>
<comment type="caution">
    <text evidence="1">The sequence shown here is derived from an EMBL/GenBank/DDBJ whole genome shotgun (WGS) entry which is preliminary data.</text>
</comment>
<keyword evidence="2" id="KW-1185">Reference proteome</keyword>
<sequence>AGPVPATHQANQGFLRALLALAEAAEGIGETPEAERCRAFLGECGTSADEVRALRQEPLR</sequence>
<reference evidence="1 2" key="1">
    <citation type="submission" date="2013-08" db="EMBL/GenBank/DDBJ databases">
        <title>Genome sequencing of Cellulomonas bogoriensis 69B4.</title>
        <authorList>
            <person name="Chen F."/>
            <person name="Li Y."/>
            <person name="Wang G."/>
        </authorList>
    </citation>
    <scope>NUCLEOTIDE SEQUENCE [LARGE SCALE GENOMIC DNA]</scope>
    <source>
        <strain evidence="1 2">69B4</strain>
    </source>
</reference>
<evidence type="ECO:0000313" key="1">
    <source>
        <dbReference type="EMBL" id="KGM09974.1"/>
    </source>
</evidence>
<dbReference type="Pfam" id="PF11349">
    <property type="entry name" value="DUF3151"/>
    <property type="match status" value="1"/>
</dbReference>
<proteinExistence type="predicted"/>
<protein>
    <submittedName>
        <fullName evidence="1">Uncharacterized protein</fullName>
    </submittedName>
</protein>
<accession>A0A0A0BS33</accession>